<gene>
    <name evidence="2" type="ORF">BVRB_041610</name>
</gene>
<name>A0A0J8BGI4_BETVV</name>
<keyword evidence="3" id="KW-1185">Reference proteome</keyword>
<keyword evidence="1" id="KW-0472">Membrane</keyword>
<evidence type="ECO:0000313" key="3">
    <source>
        <dbReference type="Proteomes" id="UP000035740"/>
    </source>
</evidence>
<keyword evidence="1" id="KW-0812">Transmembrane</keyword>
<proteinExistence type="predicted"/>
<feature type="transmembrane region" description="Helical" evidence="1">
    <location>
        <begin position="64"/>
        <end position="84"/>
    </location>
</feature>
<evidence type="ECO:0000256" key="1">
    <source>
        <dbReference type="SAM" id="Phobius"/>
    </source>
</evidence>
<reference evidence="2 3" key="1">
    <citation type="journal article" date="2014" name="Nature">
        <title>The genome of the recently domesticated crop plant sugar beet (Beta vulgaris).</title>
        <authorList>
            <person name="Dohm J.C."/>
            <person name="Minoche A.E."/>
            <person name="Holtgrawe D."/>
            <person name="Capella-Gutierrez S."/>
            <person name="Zakrzewski F."/>
            <person name="Tafer H."/>
            <person name="Rupp O."/>
            <person name="Sorensen T.R."/>
            <person name="Stracke R."/>
            <person name="Reinhardt R."/>
            <person name="Goesmann A."/>
            <person name="Kraft T."/>
            <person name="Schulz B."/>
            <person name="Stadler P.F."/>
            <person name="Schmidt T."/>
            <person name="Gabaldon T."/>
            <person name="Lehrach H."/>
            <person name="Weisshaar B."/>
            <person name="Himmelbauer H."/>
        </authorList>
    </citation>
    <scope>NUCLEOTIDE SEQUENCE [LARGE SCALE GENOMIC DNA]</scope>
    <source>
        <tissue evidence="2">Taproot</tissue>
    </source>
</reference>
<feature type="non-terminal residue" evidence="2">
    <location>
        <position position="1"/>
    </location>
</feature>
<dbReference type="Gramene" id="KMS64890">
    <property type="protein sequence ID" value="KMS64890"/>
    <property type="gene ID" value="BVRB_041610"/>
</dbReference>
<sequence length="85" mass="9499">NKSLTMTYFHTGIRTIIGAKAFHCPVRDGKEWGHLAMVVRHNGLLGWVLISAKRIHRVLSATHGWAISVFILIGPTMRHIVAFAL</sequence>
<dbReference type="Proteomes" id="UP000035740">
    <property type="component" value="Unassembled WGS sequence"/>
</dbReference>
<keyword evidence="1" id="KW-1133">Transmembrane helix</keyword>
<dbReference type="AlphaFoldDB" id="A0A0J8BGI4"/>
<evidence type="ECO:0000313" key="2">
    <source>
        <dbReference type="EMBL" id="KMS64890.1"/>
    </source>
</evidence>
<organism evidence="2 3">
    <name type="scientific">Beta vulgaris subsp. vulgaris</name>
    <name type="common">Beet</name>
    <dbReference type="NCBI Taxonomy" id="3555"/>
    <lineage>
        <taxon>Eukaryota</taxon>
        <taxon>Viridiplantae</taxon>
        <taxon>Streptophyta</taxon>
        <taxon>Embryophyta</taxon>
        <taxon>Tracheophyta</taxon>
        <taxon>Spermatophyta</taxon>
        <taxon>Magnoliopsida</taxon>
        <taxon>eudicotyledons</taxon>
        <taxon>Gunneridae</taxon>
        <taxon>Pentapetalae</taxon>
        <taxon>Caryophyllales</taxon>
        <taxon>Chenopodiaceae</taxon>
        <taxon>Betoideae</taxon>
        <taxon>Beta</taxon>
    </lineage>
</organism>
<dbReference type="EMBL" id="KQ119375">
    <property type="protein sequence ID" value="KMS64890.1"/>
    <property type="molecule type" value="Genomic_DNA"/>
</dbReference>
<protein>
    <submittedName>
        <fullName evidence="2">Uncharacterized protein</fullName>
    </submittedName>
</protein>
<accession>A0A0J8BGI4</accession>